<comment type="caution">
    <text evidence="2">The sequence shown here is derived from an EMBL/GenBank/DDBJ whole genome shotgun (WGS) entry which is preliminary data.</text>
</comment>
<reference evidence="2 3" key="1">
    <citation type="journal article" date="2024" name="Int. J. Mol. Sci.">
        <title>Exploration of Alicyclobacillus spp. Genome in Search of Antibiotic Resistance.</title>
        <authorList>
            <person name="Bucka-Kolendo J."/>
            <person name="Kiousi D.E."/>
            <person name="Dekowska A."/>
            <person name="Mikolajczuk-Szczyrba A."/>
            <person name="Karadedos D.M."/>
            <person name="Michael P."/>
            <person name="Galanis A."/>
            <person name="Sokolowska B."/>
        </authorList>
    </citation>
    <scope>NUCLEOTIDE SEQUENCE [LARGE SCALE GENOMIC DNA]</scope>
    <source>
        <strain evidence="2 3">KKP 3000</strain>
    </source>
</reference>
<sequence>MTFNYEKAFPLTRHELYWGLAYLAGIMLSSFLIGIIISMPMPKELRRISRIFISLVCFIGTLFYFLYHPSSIVRI</sequence>
<accession>A0ABV5AJY9</accession>
<evidence type="ECO:0000313" key="2">
    <source>
        <dbReference type="EMBL" id="MFB5192593.1"/>
    </source>
</evidence>
<keyword evidence="1" id="KW-0472">Membrane</keyword>
<keyword evidence="1" id="KW-0812">Transmembrane</keyword>
<name>A0ABV5AJY9_9BACL</name>
<keyword evidence="3" id="KW-1185">Reference proteome</keyword>
<keyword evidence="1" id="KW-1133">Transmembrane helix</keyword>
<organism evidence="2 3">
    <name type="scientific">Alicyclobacillus fastidiosus</name>
    <dbReference type="NCBI Taxonomy" id="392011"/>
    <lineage>
        <taxon>Bacteria</taxon>
        <taxon>Bacillati</taxon>
        <taxon>Bacillota</taxon>
        <taxon>Bacilli</taxon>
        <taxon>Bacillales</taxon>
        <taxon>Alicyclobacillaceae</taxon>
        <taxon>Alicyclobacillus</taxon>
    </lineage>
</organism>
<feature type="transmembrane region" description="Helical" evidence="1">
    <location>
        <begin position="51"/>
        <end position="67"/>
    </location>
</feature>
<feature type="transmembrane region" description="Helical" evidence="1">
    <location>
        <begin position="20"/>
        <end position="39"/>
    </location>
</feature>
<dbReference type="Proteomes" id="UP001579974">
    <property type="component" value="Unassembled WGS sequence"/>
</dbReference>
<protein>
    <submittedName>
        <fullName evidence="2">Uncharacterized protein</fullName>
    </submittedName>
</protein>
<gene>
    <name evidence="2" type="ORF">KKP3000_001801</name>
</gene>
<evidence type="ECO:0000313" key="3">
    <source>
        <dbReference type="Proteomes" id="UP001579974"/>
    </source>
</evidence>
<dbReference type="RefSeq" id="WP_275475942.1">
    <property type="nucleotide sequence ID" value="NZ_CP162940.1"/>
</dbReference>
<proteinExistence type="predicted"/>
<dbReference type="EMBL" id="JBDXSU010000025">
    <property type="protein sequence ID" value="MFB5192593.1"/>
    <property type="molecule type" value="Genomic_DNA"/>
</dbReference>
<evidence type="ECO:0000256" key="1">
    <source>
        <dbReference type="SAM" id="Phobius"/>
    </source>
</evidence>